<comment type="pathway">
    <text evidence="1">Pyrimidine metabolism; dTTP biosynthesis.</text>
</comment>
<keyword evidence="8" id="KW-0808">Transferase</keyword>
<dbReference type="SUPFAM" id="SSF57716">
    <property type="entry name" value="Glucocorticoid receptor-like (DNA-binding domain)"/>
    <property type="match status" value="1"/>
</dbReference>
<evidence type="ECO:0000256" key="2">
    <source>
        <dbReference type="ARBA" id="ARBA00007587"/>
    </source>
</evidence>
<evidence type="ECO:0000259" key="15">
    <source>
        <dbReference type="Pfam" id="PF02223"/>
    </source>
</evidence>
<dbReference type="GO" id="GO:0004797">
    <property type="term" value="F:thymidine kinase activity"/>
    <property type="evidence" value="ECO:0007669"/>
    <property type="project" value="UniProtKB-EC"/>
</dbReference>
<dbReference type="GO" id="GO:0006233">
    <property type="term" value="P:dTDP biosynthetic process"/>
    <property type="evidence" value="ECO:0007669"/>
    <property type="project" value="InterPro"/>
</dbReference>
<dbReference type="PANTHER" id="PTHR10344">
    <property type="entry name" value="THYMIDYLATE KINASE"/>
    <property type="match status" value="1"/>
</dbReference>
<evidence type="ECO:0000256" key="13">
    <source>
        <dbReference type="ARBA" id="ARBA00029962"/>
    </source>
</evidence>
<evidence type="ECO:0000256" key="9">
    <source>
        <dbReference type="ARBA" id="ARBA00022727"/>
    </source>
</evidence>
<dbReference type="GO" id="GO:0071897">
    <property type="term" value="P:DNA biosynthetic process"/>
    <property type="evidence" value="ECO:0007669"/>
    <property type="project" value="UniProtKB-KW"/>
</dbReference>
<evidence type="ECO:0000256" key="14">
    <source>
        <dbReference type="ARBA" id="ARBA00048254"/>
    </source>
</evidence>
<dbReference type="PROSITE" id="PS01331">
    <property type="entry name" value="THYMIDYLATE_KINASE"/>
    <property type="match status" value="1"/>
</dbReference>
<evidence type="ECO:0000256" key="1">
    <source>
        <dbReference type="ARBA" id="ARBA00004992"/>
    </source>
</evidence>
<dbReference type="EMBL" id="MG432476">
    <property type="protein sequence ID" value="AWQ61383.1"/>
    <property type="molecule type" value="Genomic_DNA"/>
</dbReference>
<dbReference type="InterPro" id="IPR001267">
    <property type="entry name" value="Thymidine_kinase"/>
</dbReference>
<dbReference type="SUPFAM" id="SSF52540">
    <property type="entry name" value="P-loop containing nucleoside triphosphate hydrolases"/>
    <property type="match status" value="2"/>
</dbReference>
<proteinExistence type="inferred from homology"/>
<evidence type="ECO:0000256" key="11">
    <source>
        <dbReference type="ARBA" id="ARBA00022777"/>
    </source>
</evidence>
<evidence type="ECO:0000313" key="16">
    <source>
        <dbReference type="EMBL" id="AWQ61383.1"/>
    </source>
</evidence>
<dbReference type="GO" id="GO:0004550">
    <property type="term" value="F:nucleoside diphosphate kinase activity"/>
    <property type="evidence" value="ECO:0007669"/>
    <property type="project" value="TreeGrafter"/>
</dbReference>
<dbReference type="GO" id="GO:0005524">
    <property type="term" value="F:ATP binding"/>
    <property type="evidence" value="ECO:0007669"/>
    <property type="project" value="UniProtKB-KW"/>
</dbReference>
<dbReference type="UniPathway" id="UPA00575"/>
<feature type="domain" description="Thymidylate kinase-like" evidence="15">
    <location>
        <begin position="207"/>
        <end position="388"/>
    </location>
</feature>
<dbReference type="Gene3D" id="3.30.60.20">
    <property type="match status" value="1"/>
</dbReference>
<dbReference type="PANTHER" id="PTHR10344:SF1">
    <property type="entry name" value="THYMIDYLATE KINASE"/>
    <property type="match status" value="1"/>
</dbReference>
<dbReference type="InterPro" id="IPR018095">
    <property type="entry name" value="Thymidylate_kin_CS"/>
</dbReference>
<sequence length="398" mass="44431">MQLILSHHLTMAGRVELVTGPMFAGKSTYLKNIYQQENGGNKHCLFVKHSLETRYGCGTGTIVTHAGEVIEGCTTVSSIKELISVLPEVVDVILIDEGQFFTDLVLVNRLADKGKRIVIAALDGTSDQQMFSPIHKLLPYTNSIVKLASKCMICKNDTKEAPFTVRFGNDNDNNVICVGGAEMYAAACRDCYKKINKKKNKGKLVVLEGGDRCGKSTQAKLLLTNKNSPLYGGEYMCFPDRSSHTGKLINDYLTKKIELDDHAAHLLFSANRWEVCSKIKQLLDDGIHVVMDRYYYSGIVFSLARGVDTVEWCSASDEGLPQPDLVLLMLLDVEKCSNRDTFGVERFETNSIQERARALFLDLANKDEKNVWIKVDARGTIEEVQTKIINIVYNIVEE</sequence>
<name>A0A2U9GCD2_WSSV</name>
<dbReference type="Pfam" id="PF02223">
    <property type="entry name" value="Thymidylate_kin"/>
    <property type="match status" value="1"/>
</dbReference>
<keyword evidence="10" id="KW-0547">Nucleotide-binding</keyword>
<dbReference type="NCBIfam" id="TIGR00041">
    <property type="entry name" value="DTMP_kinase"/>
    <property type="match status" value="1"/>
</dbReference>
<evidence type="ECO:0000256" key="12">
    <source>
        <dbReference type="ARBA" id="ARBA00022840"/>
    </source>
</evidence>
<evidence type="ECO:0000256" key="4">
    <source>
        <dbReference type="ARBA" id="ARBA00012118"/>
    </source>
</evidence>
<dbReference type="PROSITE" id="PS00603">
    <property type="entry name" value="TK_CELLULAR_TYPE"/>
    <property type="match status" value="1"/>
</dbReference>
<protein>
    <recommendedName>
        <fullName evidence="6">Thymidine kinase</fullName>
        <ecNumber evidence="4">2.7.1.21</ecNumber>
        <ecNumber evidence="5">2.7.4.9</ecNumber>
    </recommendedName>
    <alternativeName>
        <fullName evidence="13">dTMP kinase</fullName>
    </alternativeName>
</protein>
<keyword evidence="7" id="KW-0237">DNA synthesis</keyword>
<dbReference type="FunFam" id="3.40.50.300:FF:000679">
    <property type="entry name" value="Thymidylate kinase"/>
    <property type="match status" value="1"/>
</dbReference>
<evidence type="ECO:0000256" key="6">
    <source>
        <dbReference type="ARBA" id="ARBA00020079"/>
    </source>
</evidence>
<dbReference type="HAMAP" id="MF_00165">
    <property type="entry name" value="Thymidylate_kinase"/>
    <property type="match status" value="1"/>
</dbReference>
<dbReference type="GO" id="GO:0006227">
    <property type="term" value="P:dUDP biosynthetic process"/>
    <property type="evidence" value="ECO:0007669"/>
    <property type="project" value="TreeGrafter"/>
</dbReference>
<dbReference type="GO" id="GO:0006235">
    <property type="term" value="P:dTTP biosynthetic process"/>
    <property type="evidence" value="ECO:0007669"/>
    <property type="project" value="UniProtKB-UniPathway"/>
</dbReference>
<dbReference type="EC" id="2.7.4.9" evidence="5"/>
<dbReference type="Gene3D" id="3.40.50.300">
    <property type="entry name" value="P-loop containing nucleotide triphosphate hydrolases"/>
    <property type="match status" value="2"/>
</dbReference>
<dbReference type="Pfam" id="PF00265">
    <property type="entry name" value="TK"/>
    <property type="match status" value="1"/>
</dbReference>
<reference evidence="16" key="2">
    <citation type="journal article" name="FEMS Microbiol. Lett.">
        <title>Molecular variability and genetic structure of white spot syndrome virus strains from northwest Mexico based on the analysis of genomes.</title>
        <authorList>
            <person name="Parrilla-Taylor D.P."/>
            <person name="Vibanco-Perez N."/>
            <person name="Duran-Avelar M.J."/>
            <person name="Gomez-Gil B."/>
            <person name="Llera-Herrera R."/>
            <person name="Vazquez-Juarez R."/>
        </authorList>
    </citation>
    <scope>NUCLEOTIDE SEQUENCE</scope>
    <source>
        <strain evidence="16">ACF4</strain>
    </source>
</reference>
<evidence type="ECO:0000256" key="3">
    <source>
        <dbReference type="ARBA" id="ARBA00009776"/>
    </source>
</evidence>
<evidence type="ECO:0000256" key="5">
    <source>
        <dbReference type="ARBA" id="ARBA00012980"/>
    </source>
</evidence>
<dbReference type="InterPro" id="IPR020633">
    <property type="entry name" value="Thymidine_kinase_CS"/>
</dbReference>
<organism evidence="16">
    <name type="scientific">White spot syndrome virus</name>
    <name type="common">WSSV</name>
    <name type="synonym">White spot bacilliform virus</name>
    <dbReference type="NCBI Taxonomy" id="92652"/>
    <lineage>
        <taxon>Viruses</taxon>
        <taxon>Viruses incertae sedis</taxon>
        <taxon>Naldaviricetes</taxon>
        <taxon>Nimaviridae</taxon>
        <taxon>Whispovirus</taxon>
        <taxon>White spot syndrome virus</taxon>
    </lineage>
</organism>
<comment type="similarity">
    <text evidence="3">Belongs to the thymidylate kinase family.</text>
</comment>
<comment type="catalytic activity">
    <reaction evidence="14">
        <text>thymidine + ATP = dTMP + ADP + H(+)</text>
        <dbReference type="Rhea" id="RHEA:19129"/>
        <dbReference type="ChEBI" id="CHEBI:15378"/>
        <dbReference type="ChEBI" id="CHEBI:17748"/>
        <dbReference type="ChEBI" id="CHEBI:30616"/>
        <dbReference type="ChEBI" id="CHEBI:63528"/>
        <dbReference type="ChEBI" id="CHEBI:456216"/>
        <dbReference type="EC" id="2.7.1.21"/>
    </reaction>
</comment>
<keyword evidence="11" id="KW-0418">Kinase</keyword>
<dbReference type="InterPro" id="IPR039430">
    <property type="entry name" value="Thymidylate_kin-like_dom"/>
</dbReference>
<dbReference type="EC" id="2.7.1.21" evidence="4"/>
<dbReference type="InterPro" id="IPR027417">
    <property type="entry name" value="P-loop_NTPase"/>
</dbReference>
<dbReference type="GO" id="GO:0004798">
    <property type="term" value="F:dTMP kinase activity"/>
    <property type="evidence" value="ECO:0007669"/>
    <property type="project" value="UniProtKB-EC"/>
</dbReference>
<gene>
    <name evidence="16" type="primary">396</name>
</gene>
<evidence type="ECO:0000256" key="7">
    <source>
        <dbReference type="ARBA" id="ARBA00022634"/>
    </source>
</evidence>
<organismHost>
    <name type="scientific">Crustacea</name>
    <name type="common">crustaceans</name>
    <dbReference type="NCBI Taxonomy" id="6657"/>
</organismHost>
<keyword evidence="9" id="KW-0545">Nucleotide biosynthesis</keyword>
<evidence type="ECO:0000256" key="8">
    <source>
        <dbReference type="ARBA" id="ARBA00022679"/>
    </source>
</evidence>
<evidence type="ECO:0000256" key="10">
    <source>
        <dbReference type="ARBA" id="ARBA00022741"/>
    </source>
</evidence>
<comment type="similarity">
    <text evidence="2">Belongs to the thymidine kinase family.</text>
</comment>
<accession>A0A2U9GCD2</accession>
<dbReference type="InterPro" id="IPR018094">
    <property type="entry name" value="Thymidylate_kinase"/>
</dbReference>
<reference evidence="16" key="1">
    <citation type="submission" date="2017-11" db="EMBL/GenBank/DDBJ databases">
        <authorList>
            <person name="Parrilla Taylor D.P."/>
            <person name="Vibanco-Perez N."/>
            <person name="Duran-Avelar Md.J."/>
            <person name="Gomez-Gil B."/>
            <person name="Llera-Herrera R."/>
            <person name="Vazquez-Juarez R."/>
        </authorList>
    </citation>
    <scope>NUCLEOTIDE SEQUENCE</scope>
    <source>
        <strain evidence="16">ACF4</strain>
    </source>
</reference>
<keyword evidence="12" id="KW-0067">ATP-binding</keyword>